<feature type="compositionally biased region" description="Pro residues" evidence="2">
    <location>
        <begin position="338"/>
        <end position="349"/>
    </location>
</feature>
<dbReference type="InterPro" id="IPR007219">
    <property type="entry name" value="XnlR_reg_dom"/>
</dbReference>
<evidence type="ECO:0000259" key="3">
    <source>
        <dbReference type="Pfam" id="PF04082"/>
    </source>
</evidence>
<feature type="compositionally biased region" description="Low complexity" evidence="2">
    <location>
        <begin position="827"/>
        <end position="837"/>
    </location>
</feature>
<dbReference type="Proteomes" id="UP000076874">
    <property type="component" value="Unassembled WGS sequence"/>
</dbReference>
<organism evidence="4 5">
    <name type="scientific">Niveomyces insectorum RCEF 264</name>
    <dbReference type="NCBI Taxonomy" id="1081102"/>
    <lineage>
        <taxon>Eukaryota</taxon>
        <taxon>Fungi</taxon>
        <taxon>Dikarya</taxon>
        <taxon>Ascomycota</taxon>
        <taxon>Pezizomycotina</taxon>
        <taxon>Sordariomycetes</taxon>
        <taxon>Hypocreomycetidae</taxon>
        <taxon>Hypocreales</taxon>
        <taxon>Cordycipitaceae</taxon>
        <taxon>Niveomyces</taxon>
    </lineage>
</organism>
<evidence type="ECO:0000313" key="4">
    <source>
        <dbReference type="EMBL" id="OAA63402.1"/>
    </source>
</evidence>
<comment type="caution">
    <text evidence="4">The sequence shown here is derived from an EMBL/GenBank/DDBJ whole genome shotgun (WGS) entry which is preliminary data.</text>
</comment>
<accession>A0A162J3U6</accession>
<keyword evidence="5" id="KW-1185">Reference proteome</keyword>
<dbReference type="EMBL" id="AZHD01000005">
    <property type="protein sequence ID" value="OAA63402.1"/>
    <property type="molecule type" value="Genomic_DNA"/>
</dbReference>
<keyword evidence="1" id="KW-0539">Nucleus</keyword>
<keyword evidence="4" id="KW-0223">Dioxygenase</keyword>
<evidence type="ECO:0000256" key="2">
    <source>
        <dbReference type="SAM" id="MobiDB-lite"/>
    </source>
</evidence>
<dbReference type="Pfam" id="PF05721">
    <property type="entry name" value="PhyH"/>
    <property type="match status" value="1"/>
</dbReference>
<name>A0A162J3U6_9HYPO</name>
<feature type="compositionally biased region" description="Low complexity" evidence="2">
    <location>
        <begin position="350"/>
        <end position="364"/>
    </location>
</feature>
<dbReference type="Pfam" id="PF04082">
    <property type="entry name" value="Fungal_trans"/>
    <property type="match status" value="1"/>
</dbReference>
<dbReference type="CDD" id="cd12148">
    <property type="entry name" value="fungal_TF_MHR"/>
    <property type="match status" value="1"/>
</dbReference>
<dbReference type="Gene3D" id="2.60.120.620">
    <property type="entry name" value="q2cbj1_9rhob like domain"/>
    <property type="match status" value="1"/>
</dbReference>
<sequence length="950" mass="106243">MATETLTQSVAAALNLQGPDEVPDWLKEFRTRGWTVVRNAISKEKALAYADRGYDWLESWDLGFDRKDPKTYKAKYLPSHQRGGLYFLYGVGHEQFLWDLKSEPTLIEKFETIWGTNELLVSYDGVNLSVPDPELPKTDAAFTPWPHVDQAPLNTRFDCAQGILNMLPNGPEDGGLMVLDGSTKYYTELWEHFDHKKPAAGWNTWAQQLVDEEMVAWLESKGCKWVKVCAEPGDLLLWDSRTIHYGTPPRSTNPRFAAYVCYKPVTRVPDQTVLRSCFDEKVSSTHDPAAPRARPRLPAEDHPSYDAAVKRPVQQPPLSLRARAAAAAEGISSITVEQPPPAPPLPEPPLASSCSPPAPASQEPTPVARNETQLLRAAYNETIIKPELIERLVHSFYYASYPTRPYFHWPTYQAQIKNQIYRSDWGIFVVTMAVCAMSAYRLSSGLTMPPDPPLNHADASAIAARCYAAAVKALPADVTAVADYFQMMKASAILASISLQNSDLKRTLAHLGDYGTLSILHGFYNEANWPSNLNEIQRQERRRLFWSVYQQEQYMSSDFGIVSRQREAQATVRYPAEVFCDEDITETAVHLRPDRVSFLQGCNFCTNLYRLFENIKSAARARPGVARDDPESAIHGFLARLAPPRSFTPDSLQFVATLYADLPPELTQVKAITEDPQSARFAFIACNILITTQMLKLLLLGTGESSVHQCCAIASELLDELSSVPLAFFHATNMSSLRHLAHVGHMLASVIQGPLSAWTYLQVRGILRVLADFLERIEAARSLPAHLSLKLRTQIDRIDQCMRKTGRQQPDPGLRSVGQTLLQCWQNPSTSSPSSNTLQQFSPPPSVVSGTQPLPEIVNPPAFERTQAQPPQQEREQQQRSYMPVAQRNEARNNADVGQQPSEFRDPAFDFIPQPDNTAFALDPLENWPLSLGEPDTFDELAAYPALHTT</sequence>
<dbReference type="SUPFAM" id="SSF51197">
    <property type="entry name" value="Clavaminate synthase-like"/>
    <property type="match status" value="1"/>
</dbReference>
<proteinExistence type="predicted"/>
<dbReference type="PANTHER" id="PTHR31630">
    <property type="entry name" value="PHYTANOYL-COA DIOXYGENASE-RELATED-RELATED"/>
    <property type="match status" value="1"/>
</dbReference>
<feature type="region of interest" description="Disordered" evidence="2">
    <location>
        <begin position="335"/>
        <end position="366"/>
    </location>
</feature>
<dbReference type="GO" id="GO:0051213">
    <property type="term" value="F:dioxygenase activity"/>
    <property type="evidence" value="ECO:0007669"/>
    <property type="project" value="UniProtKB-KW"/>
</dbReference>
<dbReference type="OrthoDB" id="445007at2759"/>
<protein>
    <submittedName>
        <fullName evidence="4">Phytanoyl-CoA dioxygenase</fullName>
    </submittedName>
</protein>
<evidence type="ECO:0000256" key="1">
    <source>
        <dbReference type="ARBA" id="ARBA00023242"/>
    </source>
</evidence>
<dbReference type="GO" id="GO:0008270">
    <property type="term" value="F:zinc ion binding"/>
    <property type="evidence" value="ECO:0007669"/>
    <property type="project" value="InterPro"/>
</dbReference>
<dbReference type="InterPro" id="IPR008775">
    <property type="entry name" value="Phytyl_CoA_dOase-like"/>
</dbReference>
<dbReference type="PANTHER" id="PTHR31630:SF6">
    <property type="entry name" value="PHYTANOYL-COA DIOXYGENASE-RELATED"/>
    <property type="match status" value="1"/>
</dbReference>
<dbReference type="AlphaFoldDB" id="A0A162J3U6"/>
<evidence type="ECO:0000313" key="5">
    <source>
        <dbReference type="Proteomes" id="UP000076874"/>
    </source>
</evidence>
<feature type="region of interest" description="Disordered" evidence="2">
    <location>
        <begin position="281"/>
        <end position="303"/>
    </location>
</feature>
<dbReference type="GO" id="GO:0006351">
    <property type="term" value="P:DNA-templated transcription"/>
    <property type="evidence" value="ECO:0007669"/>
    <property type="project" value="InterPro"/>
</dbReference>
<feature type="domain" description="Xylanolytic transcriptional activator regulatory" evidence="3">
    <location>
        <begin position="397"/>
        <end position="611"/>
    </location>
</feature>
<dbReference type="GO" id="GO:0003677">
    <property type="term" value="F:DNA binding"/>
    <property type="evidence" value="ECO:0007669"/>
    <property type="project" value="InterPro"/>
</dbReference>
<keyword evidence="4" id="KW-0560">Oxidoreductase</keyword>
<feature type="region of interest" description="Disordered" evidence="2">
    <location>
        <begin position="825"/>
        <end position="858"/>
    </location>
</feature>
<reference evidence="4 5" key="1">
    <citation type="journal article" date="2016" name="Genome Biol. Evol.">
        <title>Divergent and convergent evolution of fungal pathogenicity.</title>
        <authorList>
            <person name="Shang Y."/>
            <person name="Xiao G."/>
            <person name="Zheng P."/>
            <person name="Cen K."/>
            <person name="Zhan S."/>
            <person name="Wang C."/>
        </authorList>
    </citation>
    <scope>NUCLEOTIDE SEQUENCE [LARGE SCALE GENOMIC DNA]</scope>
    <source>
        <strain evidence="4 5">RCEF 264</strain>
    </source>
</reference>
<gene>
    <name evidence="4" type="ORF">SPI_03565</name>
</gene>